<dbReference type="InterPro" id="IPR036576">
    <property type="entry name" value="WRKY_dom_sf"/>
</dbReference>
<dbReference type="InterPro" id="IPR044810">
    <property type="entry name" value="WRKY_plant"/>
</dbReference>
<dbReference type="PROSITE" id="PS50811">
    <property type="entry name" value="WRKY"/>
    <property type="match status" value="1"/>
</dbReference>
<evidence type="ECO:0000256" key="2">
    <source>
        <dbReference type="ARBA" id="ARBA00023015"/>
    </source>
</evidence>
<keyword evidence="5" id="KW-0539">Nucleus</keyword>
<organism evidence="8 9">
    <name type="scientific">Dioscorea zingiberensis</name>
    <dbReference type="NCBI Taxonomy" id="325984"/>
    <lineage>
        <taxon>Eukaryota</taxon>
        <taxon>Viridiplantae</taxon>
        <taxon>Streptophyta</taxon>
        <taxon>Embryophyta</taxon>
        <taxon>Tracheophyta</taxon>
        <taxon>Spermatophyta</taxon>
        <taxon>Magnoliopsida</taxon>
        <taxon>Liliopsida</taxon>
        <taxon>Dioscoreales</taxon>
        <taxon>Dioscoreaceae</taxon>
        <taxon>Dioscorea</taxon>
    </lineage>
</organism>
<dbReference type="GO" id="GO:0003700">
    <property type="term" value="F:DNA-binding transcription factor activity"/>
    <property type="evidence" value="ECO:0007669"/>
    <property type="project" value="InterPro"/>
</dbReference>
<dbReference type="SMART" id="SM00774">
    <property type="entry name" value="WRKY"/>
    <property type="match status" value="1"/>
</dbReference>
<evidence type="ECO:0000256" key="5">
    <source>
        <dbReference type="ARBA" id="ARBA00023242"/>
    </source>
</evidence>
<dbReference type="Pfam" id="PF03106">
    <property type="entry name" value="WRKY"/>
    <property type="match status" value="1"/>
</dbReference>
<name>A0A9D5CN70_9LILI</name>
<dbReference type="GO" id="GO:0043565">
    <property type="term" value="F:sequence-specific DNA binding"/>
    <property type="evidence" value="ECO:0007669"/>
    <property type="project" value="InterPro"/>
</dbReference>
<comment type="caution">
    <text evidence="8">The sequence shown here is derived from an EMBL/GenBank/DDBJ whole genome shotgun (WGS) entry which is preliminary data.</text>
</comment>
<accession>A0A9D5CN70</accession>
<protein>
    <recommendedName>
        <fullName evidence="7">WRKY domain-containing protein</fullName>
    </recommendedName>
</protein>
<evidence type="ECO:0000313" key="8">
    <source>
        <dbReference type="EMBL" id="KAJ0975477.1"/>
    </source>
</evidence>
<dbReference type="PANTHER" id="PTHR31282">
    <property type="entry name" value="WRKY TRANSCRIPTION FACTOR 21-RELATED"/>
    <property type="match status" value="1"/>
</dbReference>
<reference evidence="8" key="1">
    <citation type="submission" date="2021-03" db="EMBL/GenBank/DDBJ databases">
        <authorList>
            <person name="Li Z."/>
            <person name="Yang C."/>
        </authorList>
    </citation>
    <scope>NUCLEOTIDE SEQUENCE</scope>
    <source>
        <strain evidence="8">Dzin_1.0</strain>
        <tissue evidence="8">Leaf</tissue>
    </source>
</reference>
<dbReference type="EMBL" id="JAGGNH010000004">
    <property type="protein sequence ID" value="KAJ0975477.1"/>
    <property type="molecule type" value="Genomic_DNA"/>
</dbReference>
<comment type="subcellular location">
    <subcellularLocation>
        <location evidence="1">Nucleus</location>
    </subcellularLocation>
</comment>
<keyword evidence="4" id="KW-0804">Transcription</keyword>
<keyword evidence="3" id="KW-0238">DNA-binding</keyword>
<dbReference type="Proteomes" id="UP001085076">
    <property type="component" value="Miscellaneous, Linkage group lg04"/>
</dbReference>
<evidence type="ECO:0000256" key="3">
    <source>
        <dbReference type="ARBA" id="ARBA00023125"/>
    </source>
</evidence>
<evidence type="ECO:0000259" key="7">
    <source>
        <dbReference type="PROSITE" id="PS50811"/>
    </source>
</evidence>
<dbReference type="Gene3D" id="2.20.25.80">
    <property type="entry name" value="WRKY domain"/>
    <property type="match status" value="1"/>
</dbReference>
<feature type="compositionally biased region" description="Basic and acidic residues" evidence="6">
    <location>
        <begin position="73"/>
        <end position="91"/>
    </location>
</feature>
<evidence type="ECO:0000256" key="6">
    <source>
        <dbReference type="SAM" id="MobiDB-lite"/>
    </source>
</evidence>
<dbReference type="OrthoDB" id="2021064at2759"/>
<dbReference type="InterPro" id="IPR003657">
    <property type="entry name" value="WRKY_dom"/>
</dbReference>
<reference evidence="8" key="2">
    <citation type="journal article" date="2022" name="Hortic Res">
        <title>The genome of Dioscorea zingiberensis sheds light on the biosynthesis, origin and evolution of the medicinally important diosgenin saponins.</title>
        <authorList>
            <person name="Li Y."/>
            <person name="Tan C."/>
            <person name="Li Z."/>
            <person name="Guo J."/>
            <person name="Li S."/>
            <person name="Chen X."/>
            <person name="Wang C."/>
            <person name="Dai X."/>
            <person name="Yang H."/>
            <person name="Song W."/>
            <person name="Hou L."/>
            <person name="Xu J."/>
            <person name="Tong Z."/>
            <person name="Xu A."/>
            <person name="Yuan X."/>
            <person name="Wang W."/>
            <person name="Yang Q."/>
            <person name="Chen L."/>
            <person name="Sun Z."/>
            <person name="Wang K."/>
            <person name="Pan B."/>
            <person name="Chen J."/>
            <person name="Bao Y."/>
            <person name="Liu F."/>
            <person name="Qi X."/>
            <person name="Gang D.R."/>
            <person name="Wen J."/>
            <person name="Li J."/>
        </authorList>
    </citation>
    <scope>NUCLEOTIDE SEQUENCE</scope>
    <source>
        <strain evidence="8">Dzin_1.0</strain>
    </source>
</reference>
<feature type="domain" description="WRKY" evidence="7">
    <location>
        <begin position="109"/>
        <end position="177"/>
    </location>
</feature>
<keyword evidence="9" id="KW-1185">Reference proteome</keyword>
<evidence type="ECO:0000313" key="9">
    <source>
        <dbReference type="Proteomes" id="UP001085076"/>
    </source>
</evidence>
<dbReference type="GO" id="GO:0005634">
    <property type="term" value="C:nucleus"/>
    <property type="evidence" value="ECO:0007669"/>
    <property type="project" value="UniProtKB-SubCell"/>
</dbReference>
<dbReference type="SUPFAM" id="SSF118290">
    <property type="entry name" value="WRKY DNA-binding domain"/>
    <property type="match status" value="1"/>
</dbReference>
<proteinExistence type="predicted"/>
<evidence type="ECO:0000256" key="4">
    <source>
        <dbReference type="ARBA" id="ARBA00023163"/>
    </source>
</evidence>
<dbReference type="AlphaFoldDB" id="A0A9D5CN70"/>
<gene>
    <name evidence="8" type="ORF">J5N97_017442</name>
</gene>
<keyword evidence="2" id="KW-0805">Transcription regulation</keyword>
<sequence>MGSLEKEISLPAASGSLKLVTEELIMKGQEMLNKLESLLVDEGVKKLLAEFRGSVARARTFLESGEPSEVCQDSDRRSEISSRKRKLETLKQGKGGSRRRMSSYPSRRVTSKTHEDGFSWRKYGQKEIFGSKCPRSYFRCTHKHDRNCQATRQVQKSEEDPSFYVITYMGEHTCRDPIDASHEFLLAPNHSPCLISFGASDHCENIQQQPFASFPSLKQELDEEVISNMTPPGGSPSDFFMSSEFAALDVPIPEMAPCKGTVSEHGDEASGLHSSATSLEMEIMPELLSSYDILNFDHVGFFEN</sequence>
<evidence type="ECO:0000256" key="1">
    <source>
        <dbReference type="ARBA" id="ARBA00004123"/>
    </source>
</evidence>
<feature type="region of interest" description="Disordered" evidence="6">
    <location>
        <begin position="68"/>
        <end position="110"/>
    </location>
</feature>